<feature type="non-terminal residue" evidence="2">
    <location>
        <position position="1"/>
    </location>
</feature>
<feature type="region of interest" description="Disordered" evidence="1">
    <location>
        <begin position="62"/>
        <end position="81"/>
    </location>
</feature>
<sequence length="81" mass="8899">NKNSSPMIAFDACMIFRIVYVNRGPMSIIKLKTAGDAGKKIALDYLENHPNETIQSLVDELLKPLKPPTPPPTPPPPPPPR</sequence>
<comment type="caution">
    <text evidence="2">The sequence shown here is derived from an EMBL/GenBank/DDBJ whole genome shotgun (WGS) entry which is preliminary data.</text>
</comment>
<proteinExistence type="predicted"/>
<dbReference type="EMBL" id="CAJOBH010073273">
    <property type="protein sequence ID" value="CAF4482044.1"/>
    <property type="molecule type" value="Genomic_DNA"/>
</dbReference>
<dbReference type="Proteomes" id="UP000681967">
    <property type="component" value="Unassembled WGS sequence"/>
</dbReference>
<gene>
    <name evidence="2" type="ORF">BYL167_LOCUS35180</name>
</gene>
<evidence type="ECO:0000313" key="2">
    <source>
        <dbReference type="EMBL" id="CAF4482044.1"/>
    </source>
</evidence>
<dbReference type="AlphaFoldDB" id="A0A8S2X712"/>
<evidence type="ECO:0000313" key="3">
    <source>
        <dbReference type="Proteomes" id="UP000681967"/>
    </source>
</evidence>
<evidence type="ECO:0000256" key="1">
    <source>
        <dbReference type="SAM" id="MobiDB-lite"/>
    </source>
</evidence>
<reference evidence="2" key="1">
    <citation type="submission" date="2021-02" db="EMBL/GenBank/DDBJ databases">
        <authorList>
            <person name="Nowell W R."/>
        </authorList>
    </citation>
    <scope>NUCLEOTIDE SEQUENCE</scope>
</reference>
<accession>A0A8S2X712</accession>
<protein>
    <submittedName>
        <fullName evidence="2">Uncharacterized protein</fullName>
    </submittedName>
</protein>
<name>A0A8S2X712_9BILA</name>
<feature type="compositionally biased region" description="Pro residues" evidence="1">
    <location>
        <begin position="65"/>
        <end position="81"/>
    </location>
</feature>
<feature type="non-terminal residue" evidence="2">
    <location>
        <position position="81"/>
    </location>
</feature>
<organism evidence="2 3">
    <name type="scientific">Rotaria magnacalcarata</name>
    <dbReference type="NCBI Taxonomy" id="392030"/>
    <lineage>
        <taxon>Eukaryota</taxon>
        <taxon>Metazoa</taxon>
        <taxon>Spiralia</taxon>
        <taxon>Gnathifera</taxon>
        <taxon>Rotifera</taxon>
        <taxon>Eurotatoria</taxon>
        <taxon>Bdelloidea</taxon>
        <taxon>Philodinida</taxon>
        <taxon>Philodinidae</taxon>
        <taxon>Rotaria</taxon>
    </lineage>
</organism>